<accession>A0A239A968</accession>
<sequence>MFLAIPLYGYVATNRATSQLSTHRFCARA</sequence>
<reference evidence="2" key="1">
    <citation type="submission" date="2017-06" db="EMBL/GenBank/DDBJ databases">
        <authorList>
            <person name="Varghese N."/>
            <person name="Submissions S."/>
        </authorList>
    </citation>
    <scope>NUCLEOTIDE SEQUENCE [LARGE SCALE GENOMIC DNA]</scope>
    <source>
        <strain evidence="2">DSM 22348</strain>
    </source>
</reference>
<evidence type="ECO:0000313" key="2">
    <source>
        <dbReference type="Proteomes" id="UP000198407"/>
    </source>
</evidence>
<proteinExistence type="predicted"/>
<evidence type="ECO:0000313" key="1">
    <source>
        <dbReference type="EMBL" id="SNR92165.1"/>
    </source>
</evidence>
<gene>
    <name evidence="1" type="ORF">SAMN05444352_101290</name>
</gene>
<name>A0A239A968_9PSED</name>
<dbReference type="Proteomes" id="UP000198407">
    <property type="component" value="Unassembled WGS sequence"/>
</dbReference>
<dbReference type="EMBL" id="FZOL01000001">
    <property type="protein sequence ID" value="SNR92165.1"/>
    <property type="molecule type" value="Genomic_DNA"/>
</dbReference>
<keyword evidence="2" id="KW-1185">Reference proteome</keyword>
<protein>
    <submittedName>
        <fullName evidence="1">Uncharacterized protein</fullName>
    </submittedName>
</protein>
<dbReference type="AlphaFoldDB" id="A0A239A968"/>
<organism evidence="1 2">
    <name type="scientific">Pseudomonas japonica</name>
    <dbReference type="NCBI Taxonomy" id="256466"/>
    <lineage>
        <taxon>Bacteria</taxon>
        <taxon>Pseudomonadati</taxon>
        <taxon>Pseudomonadota</taxon>
        <taxon>Gammaproteobacteria</taxon>
        <taxon>Pseudomonadales</taxon>
        <taxon>Pseudomonadaceae</taxon>
        <taxon>Pseudomonas</taxon>
    </lineage>
</organism>